<dbReference type="PRINTS" id="PR00625">
    <property type="entry name" value="JDOMAIN"/>
</dbReference>
<organism evidence="3 4">
    <name type="scientific">Cyanidioschyzon merolae (strain NIES-3377 / 10D)</name>
    <name type="common">Unicellular red alga</name>
    <dbReference type="NCBI Taxonomy" id="280699"/>
    <lineage>
        <taxon>Eukaryota</taxon>
        <taxon>Rhodophyta</taxon>
        <taxon>Bangiophyceae</taxon>
        <taxon>Cyanidiales</taxon>
        <taxon>Cyanidiaceae</taxon>
        <taxon>Cyanidioschyzon</taxon>
    </lineage>
</organism>
<evidence type="ECO:0000313" key="3">
    <source>
        <dbReference type="EMBL" id="BAM79222.1"/>
    </source>
</evidence>
<proteinExistence type="predicted"/>
<dbReference type="AlphaFoldDB" id="M1VAP4"/>
<sequence>METSGTPEGTRDLYQCLGVPRDASLTELRAAFRERARALHPDRQAGDAGAFARVEHAYRVLTHPEKRRLYDLLLDAGIVSSTSESEPVTPSALRDAGSLSDASVEAEAAAK</sequence>
<dbReference type="Gramene" id="CMD162CT">
    <property type="protein sequence ID" value="CMD162CT"/>
    <property type="gene ID" value="CMD162C"/>
</dbReference>
<dbReference type="eggNOG" id="KOG0712">
    <property type="taxonomic scope" value="Eukaryota"/>
</dbReference>
<dbReference type="Proteomes" id="UP000007014">
    <property type="component" value="Chromosome 4"/>
</dbReference>
<dbReference type="InterPro" id="IPR036869">
    <property type="entry name" value="J_dom_sf"/>
</dbReference>
<dbReference type="SMART" id="SM00271">
    <property type="entry name" value="DnaJ"/>
    <property type="match status" value="1"/>
</dbReference>
<reference evidence="3 4" key="1">
    <citation type="journal article" date="2004" name="Nature">
        <title>Genome sequence of the ultrasmall unicellular red alga Cyanidioschyzon merolae 10D.</title>
        <authorList>
            <person name="Matsuzaki M."/>
            <person name="Misumi O."/>
            <person name="Shin-i T."/>
            <person name="Maruyama S."/>
            <person name="Takahara M."/>
            <person name="Miyagishima S."/>
            <person name="Mori T."/>
            <person name="Nishida K."/>
            <person name="Yagisawa F."/>
            <person name="Nishida K."/>
            <person name="Yoshida Y."/>
            <person name="Nishimura Y."/>
            <person name="Nakao S."/>
            <person name="Kobayashi T."/>
            <person name="Momoyama Y."/>
            <person name="Higashiyama T."/>
            <person name="Minoda A."/>
            <person name="Sano M."/>
            <person name="Nomoto H."/>
            <person name="Oishi K."/>
            <person name="Hayashi H."/>
            <person name="Ohta F."/>
            <person name="Nishizaka S."/>
            <person name="Haga S."/>
            <person name="Miura S."/>
            <person name="Morishita T."/>
            <person name="Kabeya Y."/>
            <person name="Terasawa K."/>
            <person name="Suzuki Y."/>
            <person name="Ishii Y."/>
            <person name="Asakawa S."/>
            <person name="Takano H."/>
            <person name="Ohta N."/>
            <person name="Kuroiwa H."/>
            <person name="Tanaka K."/>
            <person name="Shimizu N."/>
            <person name="Sugano S."/>
            <person name="Sato N."/>
            <person name="Nozaki H."/>
            <person name="Ogasawara N."/>
            <person name="Kohara Y."/>
            <person name="Kuroiwa T."/>
        </authorList>
    </citation>
    <scope>NUCLEOTIDE SEQUENCE [LARGE SCALE GENOMIC DNA]</scope>
    <source>
        <strain evidence="3 4">10D</strain>
    </source>
</reference>
<name>M1VAP4_CYAM1</name>
<dbReference type="CDD" id="cd06257">
    <property type="entry name" value="DnaJ"/>
    <property type="match status" value="1"/>
</dbReference>
<reference evidence="3 4" key="2">
    <citation type="journal article" date="2007" name="BMC Biol.">
        <title>A 100%-complete sequence reveals unusually simple genomic features in the hot-spring red alga Cyanidioschyzon merolae.</title>
        <authorList>
            <person name="Nozaki H."/>
            <person name="Takano H."/>
            <person name="Misumi O."/>
            <person name="Terasawa K."/>
            <person name="Matsuzaki M."/>
            <person name="Maruyama S."/>
            <person name="Nishida K."/>
            <person name="Yagisawa F."/>
            <person name="Yoshida Y."/>
            <person name="Fujiwara T."/>
            <person name="Takio S."/>
            <person name="Tamura K."/>
            <person name="Chung S.J."/>
            <person name="Nakamura S."/>
            <person name="Kuroiwa H."/>
            <person name="Tanaka K."/>
            <person name="Sato N."/>
            <person name="Kuroiwa T."/>
        </authorList>
    </citation>
    <scope>NUCLEOTIDE SEQUENCE [LARGE SCALE GENOMIC DNA]</scope>
    <source>
        <strain evidence="3 4">10D</strain>
    </source>
</reference>
<evidence type="ECO:0000313" key="4">
    <source>
        <dbReference type="Proteomes" id="UP000007014"/>
    </source>
</evidence>
<evidence type="ECO:0000259" key="2">
    <source>
        <dbReference type="PROSITE" id="PS50076"/>
    </source>
</evidence>
<keyword evidence="4" id="KW-1185">Reference proteome</keyword>
<feature type="region of interest" description="Disordered" evidence="1">
    <location>
        <begin position="81"/>
        <end position="111"/>
    </location>
</feature>
<gene>
    <name evidence="3" type="ORF">CYME_CMD162C</name>
</gene>
<dbReference type="HOGENOM" id="CLU_2162011_0_0_1"/>
<dbReference type="OMA" id="MRHAIIM"/>
<dbReference type="SUPFAM" id="SSF46565">
    <property type="entry name" value="Chaperone J-domain"/>
    <property type="match status" value="1"/>
</dbReference>
<dbReference type="InterPro" id="IPR001623">
    <property type="entry name" value="DnaJ_domain"/>
</dbReference>
<protein>
    <submittedName>
        <fullName evidence="3">Similar to DnaJ protein</fullName>
    </submittedName>
</protein>
<evidence type="ECO:0000256" key="1">
    <source>
        <dbReference type="SAM" id="MobiDB-lite"/>
    </source>
</evidence>
<accession>M1VAP4</accession>
<dbReference type="InterPro" id="IPR052763">
    <property type="entry name" value="DnaJ_C4"/>
</dbReference>
<dbReference type="GeneID" id="16992710"/>
<dbReference type="Pfam" id="PF00226">
    <property type="entry name" value="DnaJ"/>
    <property type="match status" value="1"/>
</dbReference>
<dbReference type="Gene3D" id="1.10.287.110">
    <property type="entry name" value="DnaJ domain"/>
    <property type="match status" value="1"/>
</dbReference>
<dbReference type="PANTHER" id="PTHR44825:SF1">
    <property type="entry name" value="DNAJ HOMOLOG SUBFAMILY C MEMBER 4"/>
    <property type="match status" value="1"/>
</dbReference>
<dbReference type="STRING" id="280699.M1VAP4"/>
<dbReference type="PROSITE" id="PS50076">
    <property type="entry name" value="DNAJ_2"/>
    <property type="match status" value="1"/>
</dbReference>
<dbReference type="EMBL" id="AP006486">
    <property type="protein sequence ID" value="BAM79222.1"/>
    <property type="molecule type" value="Genomic_DNA"/>
</dbReference>
<dbReference type="OrthoDB" id="5699at2759"/>
<dbReference type="RefSeq" id="XP_005535508.1">
    <property type="nucleotide sequence ID" value="XM_005535451.1"/>
</dbReference>
<feature type="domain" description="J" evidence="2">
    <location>
        <begin position="12"/>
        <end position="74"/>
    </location>
</feature>
<feature type="compositionally biased region" description="Low complexity" evidence="1">
    <location>
        <begin position="81"/>
        <end position="91"/>
    </location>
</feature>
<dbReference type="KEGG" id="cme:CYME_CMD162C"/>
<dbReference type="PANTHER" id="PTHR44825">
    <property type="match status" value="1"/>
</dbReference>